<organism evidence="1 2">
    <name type="scientific">Pluteus cervinus</name>
    <dbReference type="NCBI Taxonomy" id="181527"/>
    <lineage>
        <taxon>Eukaryota</taxon>
        <taxon>Fungi</taxon>
        <taxon>Dikarya</taxon>
        <taxon>Basidiomycota</taxon>
        <taxon>Agaricomycotina</taxon>
        <taxon>Agaricomycetes</taxon>
        <taxon>Agaricomycetidae</taxon>
        <taxon>Agaricales</taxon>
        <taxon>Pluteineae</taxon>
        <taxon>Pluteaceae</taxon>
        <taxon>Pluteus</taxon>
    </lineage>
</organism>
<gene>
    <name evidence="1" type="ORF">BDN72DRAFT_901365</name>
</gene>
<dbReference type="Proteomes" id="UP000308600">
    <property type="component" value="Unassembled WGS sequence"/>
</dbReference>
<sequence>MLKSAFASFHTAPDTRTPQEKARDTRAARKEEERINAEALIKAGEGNRDAKGKAFEVWESLIPGASRKRALSGASEVEPSKRKTMEGRTSTSQAKIPAAAVRRQTRRFRAPKLQASDGENISEPDTSNQRPDERENEDVDMDDVAAAPTPTRALKRRGKKPVQSSGSEEDGKQASTGEGTGEPEDDDDDDDNEFEATMQDEAPFRFEATEDPRLEANAFQPSTSTYDAVKSVAASLTVPDSENEVSANEEGGHLIAQDDERVGKRAVASSKGKSNSLRMLFHCEIDAERLTAASAHRRVASLPISVLATKGAGVPPPRLSSSSKSKLPSVRDRKHQAEVPGVVEPEEREHTKISTTRSPIPTPGPGSSARAHWPKATRIVPPAKGSSLITLGVQPTTLQHVLSLAIVFGREHLLKEYGWPASTTSAGPFLISAAVSIRDDPPKITSGGQDLDTAAEAEMIRNRAENDPDYGHFVSKLIHHRQGLLRTQIKDTAAEIIPEICELEGLKRTAIQKKIASFLHNDQFAFPWDDDTESYDTDSPFCTEVIIATIALVALKGESKSLMASFPAAFKMTNADTDEEYPVIPMTLIGMAAVAIEFSLKRWSDGDLSLDKVKNFTAESCAKRYMEFMGMLRSAQEKSQTSFQDYMSRMYDAAVDALPEQLLKMKEREKVKNEQKKKVQMREKERMKKKEKKERRSKKYSNYSDDEHEIKYERNSAKSSRKSSRAVELWSGDEDSMPRYRKEKDLKSKKYVESDNQDSDDEVRDKKPKRRNHQSDDESEPQERRREKSRRRESDEERNYRRRNRRALEGSDDEGYCRKDPKGKSKAYSGVDTDSDPDSRRKSQKAAVKKRRSNTASLSKTTPLGL</sequence>
<name>A0ACD3AG99_9AGAR</name>
<proteinExistence type="predicted"/>
<dbReference type="EMBL" id="ML208465">
    <property type="protein sequence ID" value="TFK64693.1"/>
    <property type="molecule type" value="Genomic_DNA"/>
</dbReference>
<reference evidence="1 2" key="1">
    <citation type="journal article" date="2019" name="Nat. Ecol. Evol.">
        <title>Megaphylogeny resolves global patterns of mushroom evolution.</title>
        <authorList>
            <person name="Varga T."/>
            <person name="Krizsan K."/>
            <person name="Foldi C."/>
            <person name="Dima B."/>
            <person name="Sanchez-Garcia M."/>
            <person name="Sanchez-Ramirez S."/>
            <person name="Szollosi G.J."/>
            <person name="Szarkandi J.G."/>
            <person name="Papp V."/>
            <person name="Albert L."/>
            <person name="Andreopoulos W."/>
            <person name="Angelini C."/>
            <person name="Antonin V."/>
            <person name="Barry K.W."/>
            <person name="Bougher N.L."/>
            <person name="Buchanan P."/>
            <person name="Buyck B."/>
            <person name="Bense V."/>
            <person name="Catcheside P."/>
            <person name="Chovatia M."/>
            <person name="Cooper J."/>
            <person name="Damon W."/>
            <person name="Desjardin D."/>
            <person name="Finy P."/>
            <person name="Geml J."/>
            <person name="Haridas S."/>
            <person name="Hughes K."/>
            <person name="Justo A."/>
            <person name="Karasinski D."/>
            <person name="Kautmanova I."/>
            <person name="Kiss B."/>
            <person name="Kocsube S."/>
            <person name="Kotiranta H."/>
            <person name="LaButti K.M."/>
            <person name="Lechner B.E."/>
            <person name="Liimatainen K."/>
            <person name="Lipzen A."/>
            <person name="Lukacs Z."/>
            <person name="Mihaltcheva S."/>
            <person name="Morgado L.N."/>
            <person name="Niskanen T."/>
            <person name="Noordeloos M.E."/>
            <person name="Ohm R.A."/>
            <person name="Ortiz-Santana B."/>
            <person name="Ovrebo C."/>
            <person name="Racz N."/>
            <person name="Riley R."/>
            <person name="Savchenko A."/>
            <person name="Shiryaev A."/>
            <person name="Soop K."/>
            <person name="Spirin V."/>
            <person name="Szebenyi C."/>
            <person name="Tomsovsky M."/>
            <person name="Tulloss R.E."/>
            <person name="Uehling J."/>
            <person name="Grigoriev I.V."/>
            <person name="Vagvolgyi C."/>
            <person name="Papp T."/>
            <person name="Martin F.M."/>
            <person name="Miettinen O."/>
            <person name="Hibbett D.S."/>
            <person name="Nagy L.G."/>
        </authorList>
    </citation>
    <scope>NUCLEOTIDE SEQUENCE [LARGE SCALE GENOMIC DNA]</scope>
    <source>
        <strain evidence="1 2">NL-1719</strain>
    </source>
</reference>
<evidence type="ECO:0000313" key="1">
    <source>
        <dbReference type="EMBL" id="TFK64693.1"/>
    </source>
</evidence>
<protein>
    <submittedName>
        <fullName evidence="1">Uncharacterized protein</fullName>
    </submittedName>
</protein>
<accession>A0ACD3AG99</accession>
<keyword evidence="2" id="KW-1185">Reference proteome</keyword>
<evidence type="ECO:0000313" key="2">
    <source>
        <dbReference type="Proteomes" id="UP000308600"/>
    </source>
</evidence>